<name>A0A0G0PZ62_9BACT</name>
<dbReference type="AlphaFoldDB" id="A0A0G0PZ62"/>
<evidence type="ECO:0000256" key="2">
    <source>
        <dbReference type="ARBA" id="ARBA00022803"/>
    </source>
</evidence>
<sequence length="69" mass="8029">MVRKNPKNARGYNNLGVAYKKSRLIDQAFNEYQIAINLNSNYVDAYSNKGNIYQEKGLLEEAFREIQKL</sequence>
<dbReference type="PANTHER" id="PTHR44858:SF1">
    <property type="entry name" value="UDP-N-ACETYLGLUCOSAMINE--PEPTIDE N-ACETYLGLUCOSAMINYLTRANSFERASE SPINDLY-RELATED"/>
    <property type="match status" value="1"/>
</dbReference>
<dbReference type="InterPro" id="IPR011990">
    <property type="entry name" value="TPR-like_helical_dom_sf"/>
</dbReference>
<evidence type="ECO:0000313" key="5">
    <source>
        <dbReference type="Proteomes" id="UP000034539"/>
    </source>
</evidence>
<dbReference type="InterPro" id="IPR050498">
    <property type="entry name" value="Ycf3"/>
</dbReference>
<dbReference type="PROSITE" id="PS50005">
    <property type="entry name" value="TPR"/>
    <property type="match status" value="1"/>
</dbReference>
<evidence type="ECO:0000313" key="4">
    <source>
        <dbReference type="EMBL" id="KKR30391.1"/>
    </source>
</evidence>
<dbReference type="EMBL" id="LBXN01000100">
    <property type="protein sequence ID" value="KKR30391.1"/>
    <property type="molecule type" value="Genomic_DNA"/>
</dbReference>
<organism evidence="4 5">
    <name type="scientific">Candidatus Gottesmanbacteria bacterium GW2011_GWC2_39_8</name>
    <dbReference type="NCBI Taxonomy" id="1618450"/>
    <lineage>
        <taxon>Bacteria</taxon>
        <taxon>Candidatus Gottesmaniibacteriota</taxon>
    </lineage>
</organism>
<dbReference type="SMART" id="SM00028">
    <property type="entry name" value="TPR"/>
    <property type="match status" value="1"/>
</dbReference>
<dbReference type="Gene3D" id="1.25.40.10">
    <property type="entry name" value="Tetratricopeptide repeat domain"/>
    <property type="match status" value="1"/>
</dbReference>
<accession>A0A0G0PZ62</accession>
<proteinExistence type="predicted"/>
<reference evidence="4 5" key="1">
    <citation type="journal article" date="2015" name="Nature">
        <title>rRNA introns, odd ribosomes, and small enigmatic genomes across a large radiation of phyla.</title>
        <authorList>
            <person name="Brown C.T."/>
            <person name="Hug L.A."/>
            <person name="Thomas B.C."/>
            <person name="Sharon I."/>
            <person name="Castelle C.J."/>
            <person name="Singh A."/>
            <person name="Wilkins M.J."/>
            <person name="Williams K.H."/>
            <person name="Banfield J.F."/>
        </authorList>
    </citation>
    <scope>NUCLEOTIDE SEQUENCE [LARGE SCALE GENOMIC DNA]</scope>
</reference>
<dbReference type="SUPFAM" id="SSF48452">
    <property type="entry name" value="TPR-like"/>
    <property type="match status" value="1"/>
</dbReference>
<evidence type="ECO:0000256" key="1">
    <source>
        <dbReference type="ARBA" id="ARBA00022737"/>
    </source>
</evidence>
<protein>
    <submittedName>
        <fullName evidence="4">Uncharacterized protein</fullName>
    </submittedName>
</protein>
<dbReference type="PANTHER" id="PTHR44858">
    <property type="entry name" value="TETRATRICOPEPTIDE REPEAT PROTEIN 6"/>
    <property type="match status" value="1"/>
</dbReference>
<comment type="caution">
    <text evidence="4">The sequence shown here is derived from an EMBL/GenBank/DDBJ whole genome shotgun (WGS) entry which is preliminary data.</text>
</comment>
<dbReference type="InterPro" id="IPR019734">
    <property type="entry name" value="TPR_rpt"/>
</dbReference>
<feature type="repeat" description="TPR" evidence="3">
    <location>
        <begin position="9"/>
        <end position="42"/>
    </location>
</feature>
<keyword evidence="1" id="KW-0677">Repeat</keyword>
<dbReference type="Pfam" id="PF13414">
    <property type="entry name" value="TPR_11"/>
    <property type="match status" value="1"/>
</dbReference>
<evidence type="ECO:0000256" key="3">
    <source>
        <dbReference type="PROSITE-ProRule" id="PRU00339"/>
    </source>
</evidence>
<dbReference type="Proteomes" id="UP000034539">
    <property type="component" value="Unassembled WGS sequence"/>
</dbReference>
<gene>
    <name evidence="4" type="ORF">UT63_C0100G0002</name>
</gene>
<keyword evidence="2 3" id="KW-0802">TPR repeat</keyword>